<feature type="compositionally biased region" description="Low complexity" evidence="1">
    <location>
        <begin position="11"/>
        <end position="23"/>
    </location>
</feature>
<sequence length="84" mass="7887">MDTDRRDDAAGRGAVRVEAARGPGEPGPGAVPPAGSAERAAGAGAAESAEAAGRGEAAEAVAAAGPAGAADVAEAKSDRSHVVL</sequence>
<keyword evidence="3" id="KW-1185">Reference proteome</keyword>
<name>A0ABN2A0E2_9ACTN</name>
<gene>
    <name evidence="2" type="ORF">GCM10009802_63860</name>
</gene>
<feature type="compositionally biased region" description="Low complexity" evidence="1">
    <location>
        <begin position="32"/>
        <end position="57"/>
    </location>
</feature>
<evidence type="ECO:0000313" key="2">
    <source>
        <dbReference type="EMBL" id="GAA1508696.1"/>
    </source>
</evidence>
<feature type="compositionally biased region" description="Basic and acidic residues" evidence="1">
    <location>
        <begin position="73"/>
        <end position="84"/>
    </location>
</feature>
<proteinExistence type="predicted"/>
<evidence type="ECO:0000313" key="3">
    <source>
        <dbReference type="Proteomes" id="UP001500443"/>
    </source>
</evidence>
<evidence type="ECO:0000256" key="1">
    <source>
        <dbReference type="SAM" id="MobiDB-lite"/>
    </source>
</evidence>
<feature type="compositionally biased region" description="Basic and acidic residues" evidence="1">
    <location>
        <begin position="1"/>
        <end position="10"/>
    </location>
</feature>
<accession>A0ABN2A0E2</accession>
<reference evidence="2 3" key="1">
    <citation type="journal article" date="2019" name="Int. J. Syst. Evol. Microbiol.">
        <title>The Global Catalogue of Microorganisms (GCM) 10K type strain sequencing project: providing services to taxonomists for standard genome sequencing and annotation.</title>
        <authorList>
            <consortium name="The Broad Institute Genomics Platform"/>
            <consortium name="The Broad Institute Genome Sequencing Center for Infectious Disease"/>
            <person name="Wu L."/>
            <person name="Ma J."/>
        </authorList>
    </citation>
    <scope>NUCLEOTIDE SEQUENCE [LARGE SCALE GENOMIC DNA]</scope>
    <source>
        <strain evidence="2 3">JCM 15481</strain>
    </source>
</reference>
<feature type="region of interest" description="Disordered" evidence="1">
    <location>
        <begin position="1"/>
        <end position="57"/>
    </location>
</feature>
<feature type="region of interest" description="Disordered" evidence="1">
    <location>
        <begin position="65"/>
        <end position="84"/>
    </location>
</feature>
<protein>
    <submittedName>
        <fullName evidence="2">Uncharacterized protein</fullName>
    </submittedName>
</protein>
<organism evidence="2 3">
    <name type="scientific">Streptomyces synnematoformans</name>
    <dbReference type="NCBI Taxonomy" id="415721"/>
    <lineage>
        <taxon>Bacteria</taxon>
        <taxon>Bacillati</taxon>
        <taxon>Actinomycetota</taxon>
        <taxon>Actinomycetes</taxon>
        <taxon>Kitasatosporales</taxon>
        <taxon>Streptomycetaceae</taxon>
        <taxon>Streptomyces</taxon>
    </lineage>
</organism>
<dbReference type="EMBL" id="BAAAPF010000428">
    <property type="protein sequence ID" value="GAA1508696.1"/>
    <property type="molecule type" value="Genomic_DNA"/>
</dbReference>
<dbReference type="Proteomes" id="UP001500443">
    <property type="component" value="Unassembled WGS sequence"/>
</dbReference>
<comment type="caution">
    <text evidence="2">The sequence shown here is derived from an EMBL/GenBank/DDBJ whole genome shotgun (WGS) entry which is preliminary data.</text>
</comment>